<dbReference type="EMBL" id="PJMW01000002">
    <property type="protein sequence ID" value="PKV77459.1"/>
    <property type="molecule type" value="Genomic_DNA"/>
</dbReference>
<evidence type="ECO:0000313" key="2">
    <source>
        <dbReference type="Proteomes" id="UP000233766"/>
    </source>
</evidence>
<dbReference type="Proteomes" id="UP000233766">
    <property type="component" value="Unassembled WGS sequence"/>
</dbReference>
<proteinExistence type="predicted"/>
<dbReference type="RefSeq" id="WP_101464115.1">
    <property type="nucleotide sequence ID" value="NZ_PJMW01000002.1"/>
</dbReference>
<keyword evidence="2" id="KW-1185">Reference proteome</keyword>
<accession>A0A2N3V766</accession>
<sequence>MSVLVTVPTIDTVTRHKYERLQYTGSAGVVASLEDARLVDRWRADYPGWDGEHWAFDAGTDSPGRLRPINVAVRNNN</sequence>
<dbReference type="AlphaFoldDB" id="A0A2N3V766"/>
<dbReference type="OrthoDB" id="4562642at2"/>
<evidence type="ECO:0000313" key="1">
    <source>
        <dbReference type="EMBL" id="PKV77459.1"/>
    </source>
</evidence>
<gene>
    <name evidence="1" type="ORF">ATK86_1800</name>
</gene>
<reference evidence="1 2" key="1">
    <citation type="submission" date="2017-12" db="EMBL/GenBank/DDBJ databases">
        <title>Sequencing the genomes of 1000 Actinobacteria strains.</title>
        <authorList>
            <person name="Klenk H.-P."/>
        </authorList>
    </citation>
    <scope>NUCLEOTIDE SEQUENCE [LARGE SCALE GENOMIC DNA]</scope>
    <source>
        <strain evidence="1 2">DSM 44489</strain>
    </source>
</reference>
<organism evidence="1 2">
    <name type="scientific">Nocardia fluminea</name>
    <dbReference type="NCBI Taxonomy" id="134984"/>
    <lineage>
        <taxon>Bacteria</taxon>
        <taxon>Bacillati</taxon>
        <taxon>Actinomycetota</taxon>
        <taxon>Actinomycetes</taxon>
        <taxon>Mycobacteriales</taxon>
        <taxon>Nocardiaceae</taxon>
        <taxon>Nocardia</taxon>
    </lineage>
</organism>
<comment type="caution">
    <text evidence="1">The sequence shown here is derived from an EMBL/GenBank/DDBJ whole genome shotgun (WGS) entry which is preliminary data.</text>
</comment>
<protein>
    <submittedName>
        <fullName evidence="1">Uncharacterized protein</fullName>
    </submittedName>
</protein>
<name>A0A2N3V766_9NOCA</name>